<dbReference type="RefSeq" id="WP_425308819.1">
    <property type="nucleotide sequence ID" value="NZ_CP154795.1"/>
</dbReference>
<dbReference type="SUPFAM" id="SSF88697">
    <property type="entry name" value="PUA domain-like"/>
    <property type="match status" value="1"/>
</dbReference>
<gene>
    <name evidence="2" type="ORF">AADG42_08665</name>
</gene>
<evidence type="ECO:0000313" key="3">
    <source>
        <dbReference type="Proteomes" id="UP001442841"/>
    </source>
</evidence>
<accession>A0ABZ3FPP8</accession>
<protein>
    <submittedName>
        <fullName evidence="2">LON peptidase substrate-binding domain-containing protein</fullName>
    </submittedName>
</protein>
<name>A0ABZ3FPP8_9ACTN</name>
<dbReference type="Proteomes" id="UP001442841">
    <property type="component" value="Chromosome"/>
</dbReference>
<keyword evidence="3" id="KW-1185">Reference proteome</keyword>
<evidence type="ECO:0000259" key="1">
    <source>
        <dbReference type="SMART" id="SM00464"/>
    </source>
</evidence>
<dbReference type="Pfam" id="PF02190">
    <property type="entry name" value="LON_substr_bdg"/>
    <property type="match status" value="1"/>
</dbReference>
<evidence type="ECO:0000313" key="2">
    <source>
        <dbReference type="EMBL" id="XAN07362.1"/>
    </source>
</evidence>
<organism evidence="2 3">
    <name type="scientific">Ammonicoccus fulvus</name>
    <dbReference type="NCBI Taxonomy" id="3138240"/>
    <lineage>
        <taxon>Bacteria</taxon>
        <taxon>Bacillati</taxon>
        <taxon>Actinomycetota</taxon>
        <taxon>Actinomycetes</taxon>
        <taxon>Propionibacteriales</taxon>
        <taxon>Propionibacteriaceae</taxon>
        <taxon>Ammonicoccus</taxon>
    </lineage>
</organism>
<dbReference type="PANTHER" id="PTHR46732">
    <property type="entry name" value="ATP-DEPENDENT PROTEASE LA (LON) DOMAIN PROTEIN"/>
    <property type="match status" value="1"/>
</dbReference>
<dbReference type="SMART" id="SM00464">
    <property type="entry name" value="LON"/>
    <property type="match status" value="1"/>
</dbReference>
<dbReference type="Gene3D" id="2.30.130.40">
    <property type="entry name" value="LON domain-like"/>
    <property type="match status" value="1"/>
</dbReference>
<reference evidence="2 3" key="1">
    <citation type="submission" date="2024-04" db="EMBL/GenBank/DDBJ databases">
        <title>Isolation of an actinomycete strain from pig manure.</title>
        <authorList>
            <person name="Gong T."/>
            <person name="Yu Z."/>
            <person name="An M."/>
            <person name="Wei C."/>
            <person name="Yang W."/>
            <person name="Liu L."/>
        </authorList>
    </citation>
    <scope>NUCLEOTIDE SEQUENCE [LARGE SCALE GENOMIC DNA]</scope>
    <source>
        <strain evidence="2 3">ZF39</strain>
    </source>
</reference>
<feature type="domain" description="Lon N-terminal" evidence="1">
    <location>
        <begin position="15"/>
        <end position="198"/>
    </location>
</feature>
<dbReference type="EMBL" id="CP154795">
    <property type="protein sequence ID" value="XAN07362.1"/>
    <property type="molecule type" value="Genomic_DNA"/>
</dbReference>
<proteinExistence type="predicted"/>
<sequence length="220" mass="24220">MTNSPGPESAPQTRELPLFPLGVVQFPTMPLDLQIFEPRYLALLDDLGSTGIREFGVVAIRSGHEVGSDNLHRIAEAGCAVRIVDVRPTASRMLVQARGTWRFDSIEIIDSSKPYAMARVRPLPDDPAPADHDVDRLRSALLAYASAAGVELHTIPAEPDELVWWTAAGGPLTLDEQLAILQASEQERIDLLARWLRREASLLLNTGSVPFRPDRRAQSN</sequence>
<dbReference type="InterPro" id="IPR046336">
    <property type="entry name" value="Lon_prtase_N_sf"/>
</dbReference>
<dbReference type="InterPro" id="IPR015947">
    <property type="entry name" value="PUA-like_sf"/>
</dbReference>
<dbReference type="PANTHER" id="PTHR46732:SF8">
    <property type="entry name" value="ATP-DEPENDENT PROTEASE LA (LON) DOMAIN PROTEIN"/>
    <property type="match status" value="1"/>
</dbReference>
<dbReference type="InterPro" id="IPR003111">
    <property type="entry name" value="Lon_prtase_N"/>
</dbReference>